<dbReference type="Proteomes" id="UP000603904">
    <property type="component" value="Unassembled WGS sequence"/>
</dbReference>
<reference evidence="1 2" key="1">
    <citation type="submission" date="2021-01" db="EMBL/GenBank/DDBJ databases">
        <title>Whole genome shotgun sequence of Microbispora corallina NBRC 16416.</title>
        <authorList>
            <person name="Komaki H."/>
            <person name="Tamura T."/>
        </authorList>
    </citation>
    <scope>NUCLEOTIDE SEQUENCE [LARGE SCALE GENOMIC DNA]</scope>
    <source>
        <strain evidence="1 2">NBRC 16416</strain>
    </source>
</reference>
<comment type="caution">
    <text evidence="1">The sequence shown here is derived from an EMBL/GenBank/DDBJ whole genome shotgun (WGS) entry which is preliminary data.</text>
</comment>
<dbReference type="EMBL" id="BOOC01000035">
    <property type="protein sequence ID" value="GIH43090.1"/>
    <property type="molecule type" value="Genomic_DNA"/>
</dbReference>
<keyword evidence="2" id="KW-1185">Reference proteome</keyword>
<sequence length="100" mass="10366">MASKYAAAIRSAVVFMAVPHHIFRAPGRVPAVARTDDTGARLKPVLTSRTEGGTTTSYEHAGTSNDVVAVTDAAGVKQETYSRGAFGGVVSAKTLADTSR</sequence>
<evidence type="ECO:0000313" key="2">
    <source>
        <dbReference type="Proteomes" id="UP000603904"/>
    </source>
</evidence>
<name>A0ABQ4G7Q4_9ACTN</name>
<gene>
    <name evidence="1" type="ORF">Mco01_60900</name>
</gene>
<protein>
    <submittedName>
        <fullName evidence="1">Uncharacterized protein</fullName>
    </submittedName>
</protein>
<organism evidence="1 2">
    <name type="scientific">Microbispora corallina</name>
    <dbReference type="NCBI Taxonomy" id="83302"/>
    <lineage>
        <taxon>Bacteria</taxon>
        <taxon>Bacillati</taxon>
        <taxon>Actinomycetota</taxon>
        <taxon>Actinomycetes</taxon>
        <taxon>Streptosporangiales</taxon>
        <taxon>Streptosporangiaceae</taxon>
        <taxon>Microbispora</taxon>
    </lineage>
</organism>
<proteinExistence type="predicted"/>
<accession>A0ABQ4G7Q4</accession>
<evidence type="ECO:0000313" key="1">
    <source>
        <dbReference type="EMBL" id="GIH43090.1"/>
    </source>
</evidence>